<keyword evidence="2" id="KW-1185">Reference proteome</keyword>
<dbReference type="EMBL" id="CP081303">
    <property type="protein sequence ID" value="QZE14537.1"/>
    <property type="molecule type" value="Genomic_DNA"/>
</dbReference>
<sequence length="428" mass="48255">MSQDKVVDEIVAVVGNNIILKSDIEQQYLQMQVQGYTTDGDMKCEILEQFLESKLLMAEAALDTTIEVTDGQVNGEMERRLQMYRERIGSDKDIEKFFKQSMSDIKSSLDDNIRQQIITQQMRSKITEGVTSTPAEVRRYVKDTKSSKLPKVPGQLEYEQILVTPVVSEEAVLQVKNRLRQIKKRVEDGSSFATMAVLYSQGPSAANGGELGFMGKGQLDPAYAEAAFNLEKGVVSNVVKSDFGYHIIQMIEKKGGKANTRHILMRPKVGAEAKTTAKSRIDSIVDLINANKLTWKVAAFKYSNDKDSKNNSGLVINQANMSSKFNISELPPQDSKVLANMNVGEISKPYWAEDPRKGGGSYKIIRLVTKTKEHIANPQEDYQVLYDQFLAQKKEDVYKVWIKEHMGKTYVRIDQSYANCNFNNTWAK</sequence>
<protein>
    <submittedName>
        <fullName evidence="1">Peptidylprolyl isomerase</fullName>
        <ecNumber evidence="1">5.2.1.8</ecNumber>
    </submittedName>
</protein>
<name>A0AC61NNA4_9BACT</name>
<evidence type="ECO:0000313" key="2">
    <source>
        <dbReference type="Proteomes" id="UP000826212"/>
    </source>
</evidence>
<keyword evidence="1" id="KW-0413">Isomerase</keyword>
<accession>A0AC61NNA4</accession>
<evidence type="ECO:0000313" key="1">
    <source>
        <dbReference type="EMBL" id="QZE14537.1"/>
    </source>
</evidence>
<dbReference type="EC" id="5.2.1.8" evidence="1"/>
<proteinExistence type="predicted"/>
<dbReference type="Proteomes" id="UP000826212">
    <property type="component" value="Chromosome"/>
</dbReference>
<reference evidence="1" key="1">
    <citation type="submission" date="2021-08" db="EMBL/GenBank/DDBJ databases">
        <title>Novel anaerobic bacterium isolated from sea squirt in East Sea, Republic of Korea.</title>
        <authorList>
            <person name="Nguyen T.H."/>
            <person name="Li Z."/>
            <person name="Lee Y.-J."/>
            <person name="Ko J."/>
            <person name="Kim S.-G."/>
        </authorList>
    </citation>
    <scope>NUCLEOTIDE SEQUENCE</scope>
    <source>
        <strain evidence="1">KCTC 25031</strain>
    </source>
</reference>
<organism evidence="1 2">
    <name type="scientific">Halosquirtibacter laminarini</name>
    <dbReference type="NCBI Taxonomy" id="3374600"/>
    <lineage>
        <taxon>Bacteria</taxon>
        <taxon>Pseudomonadati</taxon>
        <taxon>Bacteroidota</taxon>
        <taxon>Bacteroidia</taxon>
        <taxon>Marinilabiliales</taxon>
        <taxon>Prolixibacteraceae</taxon>
        <taxon>Halosquirtibacter</taxon>
    </lineage>
</organism>
<gene>
    <name evidence="1" type="ORF">K4L44_01310</name>
</gene>